<name>A0A4S3TIX2_9EURY</name>
<evidence type="ECO:0000313" key="3">
    <source>
        <dbReference type="EMBL" id="THE63510.1"/>
    </source>
</evidence>
<proteinExistence type="inferred from homology"/>
<evidence type="ECO:0000256" key="2">
    <source>
        <dbReference type="ARBA" id="ARBA00022801"/>
    </source>
</evidence>
<protein>
    <submittedName>
        <fullName evidence="3">Acyl-CoA thioesterase</fullName>
    </submittedName>
</protein>
<comment type="similarity">
    <text evidence="1">Belongs to the 4-hydroxybenzoyl-CoA thioesterase family.</text>
</comment>
<gene>
    <name evidence="3" type="ORF">D8Y22_16915</name>
</gene>
<keyword evidence="2" id="KW-0378">Hydrolase</keyword>
<reference evidence="3 4" key="1">
    <citation type="submission" date="2018-10" db="EMBL/GenBank/DDBJ databases">
        <title>Natronolimnobius sp. XQ-INN 246 isolated from Inner Mongolia Autonomous Region of China.</title>
        <authorList>
            <person name="Xue Q."/>
        </authorList>
    </citation>
    <scope>NUCLEOTIDE SEQUENCE [LARGE SCALE GENOMIC DNA]</scope>
    <source>
        <strain evidence="3 4">XQ-INN 246</strain>
    </source>
</reference>
<dbReference type="CDD" id="cd00586">
    <property type="entry name" value="4HBT"/>
    <property type="match status" value="1"/>
</dbReference>
<dbReference type="PANTHER" id="PTHR31793">
    <property type="entry name" value="4-HYDROXYBENZOYL-COA THIOESTERASE FAMILY MEMBER"/>
    <property type="match status" value="1"/>
</dbReference>
<evidence type="ECO:0000256" key="1">
    <source>
        <dbReference type="ARBA" id="ARBA00005953"/>
    </source>
</evidence>
<dbReference type="OrthoDB" id="56956at2157"/>
<dbReference type="GO" id="GO:0047617">
    <property type="term" value="F:fatty acyl-CoA hydrolase activity"/>
    <property type="evidence" value="ECO:0007669"/>
    <property type="project" value="TreeGrafter"/>
</dbReference>
<sequence>MSETYSIDVPVQFRDLDPLEHVNHAVYASYLETARVHYFSDVLGEYYEQASFIVANLEISYLQPIVRDDEPTVSVTVTDLGESSFTMTYEIDVDDGVAATAETVLVQIDAETGDPTPIPEPIRTRFQADAGLERTV</sequence>
<comment type="caution">
    <text evidence="3">The sequence shown here is derived from an EMBL/GenBank/DDBJ whole genome shotgun (WGS) entry which is preliminary data.</text>
</comment>
<accession>A0A4S3TIX2</accession>
<dbReference type="Gene3D" id="3.10.129.10">
    <property type="entry name" value="Hotdog Thioesterase"/>
    <property type="match status" value="1"/>
</dbReference>
<dbReference type="Proteomes" id="UP000318864">
    <property type="component" value="Unassembled WGS sequence"/>
</dbReference>
<dbReference type="AlphaFoldDB" id="A0A4S3TIX2"/>
<dbReference type="EMBL" id="RBZW01000058">
    <property type="protein sequence ID" value="THE63510.1"/>
    <property type="molecule type" value="Genomic_DNA"/>
</dbReference>
<dbReference type="InterPro" id="IPR029069">
    <property type="entry name" value="HotDog_dom_sf"/>
</dbReference>
<dbReference type="RefSeq" id="WP_141465853.1">
    <property type="nucleotide sequence ID" value="NZ_RBZW01000058.1"/>
</dbReference>
<evidence type="ECO:0000313" key="4">
    <source>
        <dbReference type="Proteomes" id="UP000318864"/>
    </source>
</evidence>
<dbReference type="SUPFAM" id="SSF54637">
    <property type="entry name" value="Thioesterase/thiol ester dehydrase-isomerase"/>
    <property type="match status" value="1"/>
</dbReference>
<keyword evidence="4" id="KW-1185">Reference proteome</keyword>
<dbReference type="PANTHER" id="PTHR31793:SF27">
    <property type="entry name" value="NOVEL THIOESTERASE SUPERFAMILY DOMAIN AND SAPOSIN A-TYPE DOMAIN CONTAINING PROTEIN (0610012H03RIK)"/>
    <property type="match status" value="1"/>
</dbReference>
<dbReference type="Pfam" id="PF13279">
    <property type="entry name" value="4HBT_2"/>
    <property type="match status" value="1"/>
</dbReference>
<dbReference type="InterPro" id="IPR050563">
    <property type="entry name" value="4-hydroxybenzoyl-CoA_TE"/>
</dbReference>
<organism evidence="3 4">
    <name type="scientific">Salinadaptatus halalkaliphilus</name>
    <dbReference type="NCBI Taxonomy" id="2419781"/>
    <lineage>
        <taxon>Archaea</taxon>
        <taxon>Methanobacteriati</taxon>
        <taxon>Methanobacteriota</taxon>
        <taxon>Stenosarchaea group</taxon>
        <taxon>Halobacteria</taxon>
        <taxon>Halobacteriales</taxon>
        <taxon>Natrialbaceae</taxon>
        <taxon>Salinadaptatus</taxon>
    </lineage>
</organism>